<evidence type="ECO:0000313" key="2">
    <source>
        <dbReference type="Proteomes" id="UP000177069"/>
    </source>
</evidence>
<accession>A0A1F5G275</accession>
<sequence length="60" mass="6796">MNSVRPELLAAYRRTFGGVRTRGAGKERNLEGIRITLFTKSRTQLIAPYEASIIPLYLDN</sequence>
<proteinExistence type="predicted"/>
<reference evidence="1 2" key="1">
    <citation type="journal article" date="2016" name="Nat. Commun.">
        <title>Thousands of microbial genomes shed light on interconnected biogeochemical processes in an aquifer system.</title>
        <authorList>
            <person name="Anantharaman K."/>
            <person name="Brown C.T."/>
            <person name="Hug L.A."/>
            <person name="Sharon I."/>
            <person name="Castelle C.J."/>
            <person name="Probst A.J."/>
            <person name="Thomas B.C."/>
            <person name="Singh A."/>
            <person name="Wilkins M.J."/>
            <person name="Karaoz U."/>
            <person name="Brodie E.L."/>
            <person name="Williams K.H."/>
            <person name="Hubbard S.S."/>
            <person name="Banfield J.F."/>
        </authorList>
    </citation>
    <scope>NUCLEOTIDE SEQUENCE [LARGE SCALE GENOMIC DNA]</scope>
</reference>
<organism evidence="1 2">
    <name type="scientific">Candidatus Curtissbacteria bacterium RIFCSPHIGHO2_01_FULL_41_13</name>
    <dbReference type="NCBI Taxonomy" id="1797745"/>
    <lineage>
        <taxon>Bacteria</taxon>
        <taxon>Candidatus Curtissiibacteriota</taxon>
    </lineage>
</organism>
<protein>
    <submittedName>
        <fullName evidence="1">Uncharacterized protein</fullName>
    </submittedName>
</protein>
<name>A0A1F5G275_9BACT</name>
<gene>
    <name evidence="1" type="ORF">A2696_02185</name>
</gene>
<dbReference type="EMBL" id="MFBA01000008">
    <property type="protein sequence ID" value="OGD85981.1"/>
    <property type="molecule type" value="Genomic_DNA"/>
</dbReference>
<dbReference type="Proteomes" id="UP000177069">
    <property type="component" value="Unassembled WGS sequence"/>
</dbReference>
<comment type="caution">
    <text evidence="1">The sequence shown here is derived from an EMBL/GenBank/DDBJ whole genome shotgun (WGS) entry which is preliminary data.</text>
</comment>
<dbReference type="AlphaFoldDB" id="A0A1F5G275"/>
<evidence type="ECO:0000313" key="1">
    <source>
        <dbReference type="EMBL" id="OGD85981.1"/>
    </source>
</evidence>